<name>A0A0E0RAY9_ORYRU</name>
<feature type="compositionally biased region" description="Low complexity" evidence="1">
    <location>
        <begin position="178"/>
        <end position="191"/>
    </location>
</feature>
<organism evidence="2 3">
    <name type="scientific">Oryza rufipogon</name>
    <name type="common">Brownbeard rice</name>
    <name type="synonym">Asian wild rice</name>
    <dbReference type="NCBI Taxonomy" id="4529"/>
    <lineage>
        <taxon>Eukaryota</taxon>
        <taxon>Viridiplantae</taxon>
        <taxon>Streptophyta</taxon>
        <taxon>Embryophyta</taxon>
        <taxon>Tracheophyta</taxon>
        <taxon>Spermatophyta</taxon>
        <taxon>Magnoliopsida</taxon>
        <taxon>Liliopsida</taxon>
        <taxon>Poales</taxon>
        <taxon>Poaceae</taxon>
        <taxon>BOP clade</taxon>
        <taxon>Oryzoideae</taxon>
        <taxon>Oryzeae</taxon>
        <taxon>Oryzinae</taxon>
        <taxon>Oryza</taxon>
    </lineage>
</organism>
<evidence type="ECO:0000313" key="3">
    <source>
        <dbReference type="Proteomes" id="UP000008022"/>
    </source>
</evidence>
<dbReference type="HOGENOM" id="CLU_603250_0_0_1"/>
<feature type="compositionally biased region" description="Basic and acidic residues" evidence="1">
    <location>
        <begin position="291"/>
        <end position="301"/>
    </location>
</feature>
<feature type="compositionally biased region" description="Basic and acidic residues" evidence="1">
    <location>
        <begin position="164"/>
        <end position="177"/>
    </location>
</feature>
<dbReference type="EnsemblPlants" id="ORUFI11G21420.1">
    <property type="protein sequence ID" value="ORUFI11G21420.1"/>
    <property type="gene ID" value="ORUFI11G21420"/>
</dbReference>
<evidence type="ECO:0000256" key="1">
    <source>
        <dbReference type="SAM" id="MobiDB-lite"/>
    </source>
</evidence>
<feature type="region of interest" description="Disordered" evidence="1">
    <location>
        <begin position="291"/>
        <end position="375"/>
    </location>
</feature>
<dbReference type="Proteomes" id="UP000008022">
    <property type="component" value="Unassembled WGS sequence"/>
</dbReference>
<dbReference type="AlphaFoldDB" id="A0A0E0RAY9"/>
<proteinExistence type="predicted"/>
<dbReference type="Gramene" id="ORUFI11G21420.1">
    <property type="protein sequence ID" value="ORUFI11G21420.1"/>
    <property type="gene ID" value="ORUFI11G21420"/>
</dbReference>
<feature type="compositionally biased region" description="Low complexity" evidence="1">
    <location>
        <begin position="317"/>
        <end position="327"/>
    </location>
</feature>
<reference evidence="2" key="2">
    <citation type="submission" date="2015-06" db="UniProtKB">
        <authorList>
            <consortium name="EnsemblPlants"/>
        </authorList>
    </citation>
    <scope>IDENTIFICATION</scope>
</reference>
<protein>
    <submittedName>
        <fullName evidence="2">Uncharacterized protein</fullName>
    </submittedName>
</protein>
<reference evidence="3" key="1">
    <citation type="submission" date="2013-06" db="EMBL/GenBank/DDBJ databases">
        <authorList>
            <person name="Zhao Q."/>
        </authorList>
    </citation>
    <scope>NUCLEOTIDE SEQUENCE</scope>
    <source>
        <strain evidence="3">cv. W1943</strain>
    </source>
</reference>
<keyword evidence="3" id="KW-1185">Reference proteome</keyword>
<evidence type="ECO:0000313" key="2">
    <source>
        <dbReference type="EnsemblPlants" id="ORUFI11G21420.1"/>
    </source>
</evidence>
<sequence length="454" mass="49729">MDKAVENSDKIIQDLCIKMMAMIDRVLEACHDTKVGFTQRREHLQIVGHLHPWRMATRWLRGDGRRHGGTGEARRRDSGDAAWVSSAHTFGVDCRPRELEREKARRCTGCIGVTVNDRLGLSAMEEHEAGAYTGGGFHSDFPCEILEVTFHSDYTNDNDCNNRQGDHDSTKKDEGRNSNDGANNDDNNANSNDFGGLLLQPWLVADQKCSVERLTSQAESRGGQLDRWLGDGVACTPCTREAAAHRPAAGHAVLRRRCCSSRAVATITNHMHLLPASRALFDRKSCTSSERKAARDGESGRRGSVTWQCPPLPIGDARPAAAAASLAGGRDKPSTNLTGSKEGAMNPNHLRVGRDKHPGLTGEEDDEAVAKQSPDDGYELDTGFEVLGKSCCVRTGSNVHKQKSEEERKKPSAEDHRITGVEGIPEEPDIQLQDTEQIKVALVTIGTHVLLKKF</sequence>
<feature type="region of interest" description="Disordered" evidence="1">
    <location>
        <begin position="397"/>
        <end position="430"/>
    </location>
</feature>
<feature type="compositionally biased region" description="Basic and acidic residues" evidence="1">
    <location>
        <begin position="402"/>
        <end position="419"/>
    </location>
</feature>
<accession>A0A0E0RAY9</accession>
<feature type="region of interest" description="Disordered" evidence="1">
    <location>
        <begin position="157"/>
        <end position="191"/>
    </location>
</feature>